<organism evidence="2 3">
    <name type="scientific">Rhizobium etli (strain CIAT 652)</name>
    <dbReference type="NCBI Taxonomy" id="491916"/>
    <lineage>
        <taxon>Bacteria</taxon>
        <taxon>Pseudomonadati</taxon>
        <taxon>Pseudomonadota</taxon>
        <taxon>Alphaproteobacteria</taxon>
        <taxon>Hyphomicrobiales</taxon>
        <taxon>Rhizobiaceae</taxon>
        <taxon>Rhizobium/Agrobacterium group</taxon>
        <taxon>Rhizobium</taxon>
    </lineage>
</organism>
<gene>
    <name evidence="2" type="ordered locus">RHECIAT_PC0000834</name>
</gene>
<evidence type="ECO:0000313" key="3">
    <source>
        <dbReference type="Proteomes" id="UP000008817"/>
    </source>
</evidence>
<dbReference type="AlphaFoldDB" id="B3Q3P5"/>
<accession>B3Q3P5</accession>
<name>B3Q3P5_RHIE6</name>
<dbReference type="Proteomes" id="UP000008817">
    <property type="component" value="Plasmid pC"/>
</dbReference>
<dbReference type="HOGENOM" id="CLU_1049195_0_0_5"/>
<dbReference type="Pfam" id="PF14080">
    <property type="entry name" value="DUF4261"/>
    <property type="match status" value="1"/>
</dbReference>
<feature type="domain" description="DUF4261" evidence="1">
    <location>
        <begin position="190"/>
        <end position="259"/>
    </location>
</feature>
<protein>
    <submittedName>
        <fullName evidence="2">Hypothetical conserved protein</fullName>
    </submittedName>
</protein>
<geneLocation type="plasmid" evidence="2 3">
    <name>pC</name>
</geneLocation>
<reference evidence="2 3" key="1">
    <citation type="submission" date="2008-04" db="EMBL/GenBank/DDBJ databases">
        <title>Genome diversity and DNA divergence of Rhizobium etli.</title>
        <authorList>
            <person name="Gonzalez V."/>
            <person name="Acosta J.L."/>
            <person name="Santamaria R.I."/>
            <person name="Bustos P."/>
            <person name="Hernandez-Gonzalez I.L."/>
            <person name="Fernandez J.L."/>
            <person name="Diaz R."/>
            <person name="Flores M."/>
            <person name="Mora J."/>
            <person name="Palacios R."/>
            <person name="Davila G."/>
        </authorList>
    </citation>
    <scope>NUCLEOTIDE SEQUENCE [LARGE SCALE GENOMIC DNA]</scope>
    <source>
        <strain evidence="3">CIAT 652</strain>
        <plasmid evidence="3">Plasmid pC</plasmid>
    </source>
</reference>
<keyword evidence="2" id="KW-0614">Plasmid</keyword>
<dbReference type="KEGG" id="rec:RHECIAT_PC0000834"/>
<dbReference type="EMBL" id="CP001077">
    <property type="protein sequence ID" value="ACE94905.1"/>
    <property type="molecule type" value="Genomic_DNA"/>
</dbReference>
<proteinExistence type="predicted"/>
<sequence>MMATGDQNETKDAAMTALILLRESVLSGGESLLHLLQDAFPTARADGAVTSSASTPPFIFKVDDLLCTVMHIQAPAPIKESDPEIRNARFWPDAWNAISGHQSHLMVTVAGGSDGIARAMVLQRILLAVFVAQDSAIGSVYPSSGALLPRKAVEALLHQDGQLAIPLFISCFFAKESDGAFPAPSILASTKGLADFGSMEVEARGFQGSSSELHQFILGFSGHLIQSRPDLRDGHTIGLSEAQRIPVRIERSLFYPSQVYSLHFQ</sequence>
<evidence type="ECO:0000259" key="1">
    <source>
        <dbReference type="Pfam" id="PF14080"/>
    </source>
</evidence>
<dbReference type="InterPro" id="IPR025357">
    <property type="entry name" value="DUF4261"/>
</dbReference>
<evidence type="ECO:0000313" key="2">
    <source>
        <dbReference type="EMBL" id="ACE94905.1"/>
    </source>
</evidence>